<dbReference type="PANTHER" id="PTHR23198:SF6">
    <property type="entry name" value="NUCLEAR PORE COMPLEX PROTEIN NUP98-NUP96"/>
    <property type="match status" value="1"/>
</dbReference>
<evidence type="ECO:0000256" key="5">
    <source>
        <dbReference type="ARBA" id="ARBA00022927"/>
    </source>
</evidence>
<reference evidence="13 14" key="1">
    <citation type="journal article" date="2020" name="Nat. Food">
        <title>A phased Vanilla planifolia genome enables genetic improvement of flavour and production.</title>
        <authorList>
            <person name="Hasing T."/>
            <person name="Tang H."/>
            <person name="Brym M."/>
            <person name="Khazi F."/>
            <person name="Huang T."/>
            <person name="Chambers A.H."/>
        </authorList>
    </citation>
    <scope>NUCLEOTIDE SEQUENCE [LARGE SCALE GENOMIC DNA]</scope>
    <source>
        <tissue evidence="13">Leaf</tissue>
    </source>
</reference>
<dbReference type="EMBL" id="JADCNM010000007">
    <property type="protein sequence ID" value="KAG0475758.1"/>
    <property type="molecule type" value="Genomic_DNA"/>
</dbReference>
<keyword evidence="8" id="KW-0539">Nucleus</keyword>
<feature type="compositionally biased region" description="Polar residues" evidence="11">
    <location>
        <begin position="373"/>
        <end position="399"/>
    </location>
</feature>
<evidence type="ECO:0000256" key="4">
    <source>
        <dbReference type="ARBA" id="ARBA00022816"/>
    </source>
</evidence>
<evidence type="ECO:0000313" key="13">
    <source>
        <dbReference type="EMBL" id="KAG0475758.1"/>
    </source>
</evidence>
<dbReference type="InterPro" id="IPR036903">
    <property type="entry name" value="Nup98_auto-Pept-S59_dom_sf"/>
</dbReference>
<dbReference type="GO" id="GO:0008139">
    <property type="term" value="F:nuclear localization sequence binding"/>
    <property type="evidence" value="ECO:0007669"/>
    <property type="project" value="TreeGrafter"/>
</dbReference>
<dbReference type="GO" id="GO:0017056">
    <property type="term" value="F:structural constituent of nuclear pore"/>
    <property type="evidence" value="ECO:0007669"/>
    <property type="project" value="InterPro"/>
</dbReference>
<feature type="compositionally biased region" description="Basic and acidic residues" evidence="11">
    <location>
        <begin position="340"/>
        <end position="358"/>
    </location>
</feature>
<dbReference type="InterPro" id="IPR037665">
    <property type="entry name" value="Nucleoporin_S59-like"/>
</dbReference>
<feature type="compositionally biased region" description="Polar residues" evidence="11">
    <location>
        <begin position="7"/>
        <end position="33"/>
    </location>
</feature>
<sequence length="1002" mass="103425">MFGATNPFGQSSASPFGSPSVFGQTNSATSNPFSPKPFGSPNPFGSQTGSSLFGTSTGVFGQPSTSAFGASSSPAFGTSMPSFGASSSPAFGSSPSTFGSFGGFGSTASQSSPFGSSFQQTQPAFGSNLFGSSSPFGASSQPAFGATSASAFGSASSPAFGATSMPAFGASSTPAFGFNTTPTFGSTPTTLFGNTGMAFGASSTPAFGSQSTPAFGAPSTSLFGSSSTPAFVGSSTPSFGSSGTPAFGGSSTSFSFGSAPSFGQSAPTFGSGPSPFGTQPSPFGAQTSTPAFGSPGFGQSAFGSQGGGSRVSPYTATSEPDASGTQPAGKLESISAMPTYKDKSHEELRWEDYQRGDKGGPNPAGQQGGITFPTLTPVNPLGQTSAFGQTSTFGQTSAFGQPAANPFSSTTSSNPFAPKPAFGPTGFTSSSSSIFSSPFSSSSSSPFGSTSSTTPLFGAPSLSGFVSSTSPSIFGGGTTPTFGSSPSLFGSSLAGSTSSFGSGLAFANTQSSGLFSSTPMIGQTPSPFGQSTGFQQSTPNFGSSLFSTPSTGFGGSLFSSSTPSLSNTAGFGQLTPSLSTPFQLSAPAQASSAFSFSNFGQPQTASSGGFGSFPGTFNLGSLGQSAFAQSNIVMQPPSITNPFGTLPVVPQMSIGHVGSAPAVQYGISSLPVSEKPTAPVRISSLVAPRHLSQRRIRLPARRYNPRSDGERIPFFSDDEAVTATPKADALFVPRENPRALIIRPIDQWPTRNGADKQPVLKINADSANENGKVSEMPTSPIPDESHADDLYVPKANGHVKERMTYKVSKHLNGPNENHYESHSPVDEHGIDIESLMPKLHHSDYYTVPQIPELASKERAEPGFCRHVKDFVVGHRSYGSIKFFGETDVRSLDLESIVQFNNREVIVYRDEGKKPPVGEGLNKPAEVTLLNIKCMNKKTGQLYTEGPKVARYREMLVKKAEEQGAEFVSFDPVKGEWKFRVKHFSCYEFVGEEDLDHLGCYKP</sequence>
<evidence type="ECO:0000256" key="7">
    <source>
        <dbReference type="ARBA" id="ARBA00023132"/>
    </source>
</evidence>
<feature type="compositionally biased region" description="Polar residues" evidence="11">
    <location>
        <begin position="43"/>
        <end position="57"/>
    </location>
</feature>
<dbReference type="PANTHER" id="PTHR23198">
    <property type="entry name" value="NUCLEOPORIN"/>
    <property type="match status" value="1"/>
</dbReference>
<dbReference type="SUPFAM" id="SSF82215">
    <property type="entry name" value="C-terminal autoproteolytic domain of nucleoporin nup98"/>
    <property type="match status" value="1"/>
</dbReference>
<comment type="caution">
    <text evidence="13">The sequence shown here is derived from an EMBL/GenBank/DDBJ whole genome shotgun (WGS) entry which is preliminary data.</text>
</comment>
<dbReference type="GO" id="GO:0051028">
    <property type="term" value="P:mRNA transport"/>
    <property type="evidence" value="ECO:0007669"/>
    <property type="project" value="UniProtKB-KW"/>
</dbReference>
<feature type="region of interest" description="Disordered" evidence="11">
    <location>
        <begin position="264"/>
        <end position="420"/>
    </location>
</feature>
<evidence type="ECO:0000256" key="3">
    <source>
        <dbReference type="ARBA" id="ARBA00022448"/>
    </source>
</evidence>
<keyword evidence="6" id="KW-0811">Translocation</keyword>
<dbReference type="InterPro" id="IPR007230">
    <property type="entry name" value="Nup98_auto-Pept-S59_dom"/>
</dbReference>
<evidence type="ECO:0000313" key="14">
    <source>
        <dbReference type="Proteomes" id="UP000639772"/>
    </source>
</evidence>
<dbReference type="GO" id="GO:0006606">
    <property type="term" value="P:protein import into nucleus"/>
    <property type="evidence" value="ECO:0007669"/>
    <property type="project" value="TreeGrafter"/>
</dbReference>
<dbReference type="Proteomes" id="UP000639772">
    <property type="component" value="Chromosome 7"/>
</dbReference>
<dbReference type="GO" id="GO:0048573">
    <property type="term" value="P:photoperiodism, flowering"/>
    <property type="evidence" value="ECO:0007669"/>
    <property type="project" value="UniProtKB-ARBA"/>
</dbReference>
<keyword evidence="3" id="KW-0813">Transport</keyword>
<dbReference type="PROSITE" id="PS51434">
    <property type="entry name" value="NUP_C"/>
    <property type="match status" value="1"/>
</dbReference>
<keyword evidence="7" id="KW-0906">Nuclear pore complex</keyword>
<dbReference type="GO" id="GO:0006405">
    <property type="term" value="P:RNA export from nucleus"/>
    <property type="evidence" value="ECO:0007669"/>
    <property type="project" value="TreeGrafter"/>
</dbReference>
<evidence type="ECO:0000256" key="9">
    <source>
        <dbReference type="ARBA" id="ARBA00065263"/>
    </source>
</evidence>
<dbReference type="Pfam" id="PF04096">
    <property type="entry name" value="Nucleoporin2"/>
    <property type="match status" value="1"/>
</dbReference>
<dbReference type="GO" id="GO:0034398">
    <property type="term" value="P:telomere tethering at nuclear periphery"/>
    <property type="evidence" value="ECO:0007669"/>
    <property type="project" value="TreeGrafter"/>
</dbReference>
<evidence type="ECO:0000256" key="1">
    <source>
        <dbReference type="ARBA" id="ARBA00004567"/>
    </source>
</evidence>
<comment type="subcellular location">
    <subcellularLocation>
        <location evidence="1">Nucleus</location>
        <location evidence="1">Nuclear pore complex</location>
    </subcellularLocation>
</comment>
<feature type="compositionally biased region" description="Polar residues" evidence="11">
    <location>
        <begin position="406"/>
        <end position="415"/>
    </location>
</feature>
<organism evidence="13 14">
    <name type="scientific">Vanilla planifolia</name>
    <name type="common">Vanilla</name>
    <dbReference type="NCBI Taxonomy" id="51239"/>
    <lineage>
        <taxon>Eukaryota</taxon>
        <taxon>Viridiplantae</taxon>
        <taxon>Streptophyta</taxon>
        <taxon>Embryophyta</taxon>
        <taxon>Tracheophyta</taxon>
        <taxon>Spermatophyta</taxon>
        <taxon>Magnoliopsida</taxon>
        <taxon>Liliopsida</taxon>
        <taxon>Asparagales</taxon>
        <taxon>Orchidaceae</taxon>
        <taxon>Vanilloideae</taxon>
        <taxon>Vanilleae</taxon>
        <taxon>Vanilla</taxon>
    </lineage>
</organism>
<dbReference type="Gene3D" id="1.10.10.2360">
    <property type="match status" value="1"/>
</dbReference>
<feature type="compositionally biased region" description="Polar residues" evidence="11">
    <location>
        <begin position="276"/>
        <end position="290"/>
    </location>
</feature>
<dbReference type="GO" id="GO:0044614">
    <property type="term" value="C:nuclear pore cytoplasmic filaments"/>
    <property type="evidence" value="ECO:0007669"/>
    <property type="project" value="TreeGrafter"/>
</dbReference>
<evidence type="ECO:0000256" key="2">
    <source>
        <dbReference type="ARBA" id="ARBA00008926"/>
    </source>
</evidence>
<feature type="region of interest" description="Disordered" evidence="11">
    <location>
        <begin position="1"/>
        <end position="57"/>
    </location>
</feature>
<feature type="compositionally biased region" description="Polar residues" evidence="11">
    <location>
        <begin position="312"/>
        <end position="326"/>
    </location>
</feature>
<dbReference type="FunFam" id="3.30.1610.10:FF:000002">
    <property type="entry name" value="nuclear pore complex protein NUP98A"/>
    <property type="match status" value="1"/>
</dbReference>
<dbReference type="GO" id="GO:0003723">
    <property type="term" value="F:RNA binding"/>
    <property type="evidence" value="ECO:0007669"/>
    <property type="project" value="TreeGrafter"/>
</dbReference>
<keyword evidence="4" id="KW-0509">mRNA transport</keyword>
<keyword evidence="5" id="KW-0653">Protein transport</keyword>
<evidence type="ECO:0000256" key="8">
    <source>
        <dbReference type="ARBA" id="ARBA00023242"/>
    </source>
</evidence>
<protein>
    <recommendedName>
        <fullName evidence="10">Nucleoporin autopeptidase</fullName>
    </recommendedName>
</protein>
<dbReference type="AlphaFoldDB" id="A0A835QWH2"/>
<gene>
    <name evidence="13" type="ORF">HPP92_015444</name>
</gene>
<dbReference type="OrthoDB" id="3797628at2759"/>
<accession>A0A835QWH2</accession>
<evidence type="ECO:0000256" key="6">
    <source>
        <dbReference type="ARBA" id="ARBA00023010"/>
    </source>
</evidence>
<proteinExistence type="inferred from homology"/>
<name>A0A835QWH2_VANPL</name>
<feature type="compositionally biased region" description="Low complexity" evidence="11">
    <location>
        <begin position="291"/>
        <end position="303"/>
    </location>
</feature>
<feature type="domain" description="Peptidase S59" evidence="12">
    <location>
        <begin position="841"/>
        <end position="983"/>
    </location>
</feature>
<comment type="subunit">
    <text evidence="9">Part of the nuclear pore complex (NPC). The NPC has an eight-fold symmetrical structure comprising a central transport channel and two rings, the cytoplasmic and nuclear rings, to which eight filaments are attached. The cytoplasmic filaments have loose ends, while the nuclear filaments are joined in a distal ring, forming a nuclear basket. NPCs are highly dynamic in configuration and composition, and can be devided in 3 subcomplexes, the NUP62 subcomplex, the NUP107-160 subcomplex and the NUP93 subcomplex, containing approximately 30 different nucleoporin proteins.</text>
</comment>
<evidence type="ECO:0000256" key="10">
    <source>
        <dbReference type="ARBA" id="ARBA00082956"/>
    </source>
</evidence>
<comment type="similarity">
    <text evidence="2">Belongs to the nucleoporin GLFG family.</text>
</comment>
<dbReference type="Gene3D" id="3.30.1610.10">
    <property type="entry name" value="Peptidase S59, nucleoporin"/>
    <property type="match status" value="1"/>
</dbReference>
<evidence type="ECO:0000256" key="11">
    <source>
        <dbReference type="SAM" id="MobiDB-lite"/>
    </source>
</evidence>
<dbReference type="FunFam" id="1.10.10.2360:FF:000001">
    <property type="entry name" value="Nuclear pore complex protein Nup98-Nup96"/>
    <property type="match status" value="1"/>
</dbReference>
<evidence type="ECO:0000259" key="12">
    <source>
        <dbReference type="PROSITE" id="PS51434"/>
    </source>
</evidence>
<dbReference type="GO" id="GO:0000973">
    <property type="term" value="P:post-transcriptional tethering of RNA polymerase II gene DNA at nuclear periphery"/>
    <property type="evidence" value="ECO:0007669"/>
    <property type="project" value="TreeGrafter"/>
</dbReference>